<feature type="domain" description="Membrane iron-sulfur containing protein FtrD-like" evidence="1">
    <location>
        <begin position="61"/>
        <end position="164"/>
    </location>
</feature>
<comment type="caution">
    <text evidence="2">The sequence shown here is derived from an EMBL/GenBank/DDBJ whole genome shotgun (WGS) entry which is preliminary data.</text>
</comment>
<accession>A0A645ADK5</accession>
<protein>
    <recommendedName>
        <fullName evidence="1">Membrane iron-sulfur containing protein FtrD-like domain-containing protein</fullName>
    </recommendedName>
</protein>
<dbReference type="AlphaFoldDB" id="A0A645ADK5"/>
<evidence type="ECO:0000259" key="1">
    <source>
        <dbReference type="Pfam" id="PF10080"/>
    </source>
</evidence>
<dbReference type="EMBL" id="VSSQ01013347">
    <property type="protein sequence ID" value="MPM51292.1"/>
    <property type="molecule type" value="Genomic_DNA"/>
</dbReference>
<proteinExistence type="predicted"/>
<dbReference type="Pfam" id="PF10080">
    <property type="entry name" value="FtrD-like"/>
    <property type="match status" value="1"/>
</dbReference>
<dbReference type="PROSITE" id="PS51257">
    <property type="entry name" value="PROKAR_LIPOPROTEIN"/>
    <property type="match status" value="1"/>
</dbReference>
<name>A0A645ADK5_9ZZZZ</name>
<evidence type="ECO:0000313" key="2">
    <source>
        <dbReference type="EMBL" id="MPM51292.1"/>
    </source>
</evidence>
<sequence length="171" mass="18437">MLTQVKPHKNTKWKTAGAFVFALASALALTACSGGTGGDATPQTSSGSGEDLVISLEDITDQASFYPVEVNGTAMEVIAVKAPDGTIRTAFNTCQVCYDSGRGYYEQSGDKLVCQNCGNQFSMDRVEVEAGGCNPWPIMAEDKTVTEDSITISYDFLNESAQIFKNWKVEY</sequence>
<gene>
    <name evidence="2" type="ORF">SDC9_98040</name>
</gene>
<reference evidence="2" key="1">
    <citation type="submission" date="2019-08" db="EMBL/GenBank/DDBJ databases">
        <authorList>
            <person name="Kucharzyk K."/>
            <person name="Murdoch R.W."/>
            <person name="Higgins S."/>
            <person name="Loffler F."/>
        </authorList>
    </citation>
    <scope>NUCLEOTIDE SEQUENCE</scope>
</reference>
<organism evidence="2">
    <name type="scientific">bioreactor metagenome</name>
    <dbReference type="NCBI Taxonomy" id="1076179"/>
    <lineage>
        <taxon>unclassified sequences</taxon>
        <taxon>metagenomes</taxon>
        <taxon>ecological metagenomes</taxon>
    </lineage>
</organism>
<dbReference type="InterPro" id="IPR018758">
    <property type="entry name" value="FtrD-like"/>
</dbReference>